<dbReference type="InterPro" id="IPR036259">
    <property type="entry name" value="MFS_trans_sf"/>
</dbReference>
<comment type="similarity">
    <text evidence="2">Belongs to the major facilitator superfamily. Monocarboxylate porter (TC 2.A.1.13) family.</text>
</comment>
<dbReference type="EMBL" id="JAUKUD010000003">
    <property type="protein sequence ID" value="KAK0748912.1"/>
    <property type="molecule type" value="Genomic_DNA"/>
</dbReference>
<feature type="transmembrane region" description="Helical" evidence="4">
    <location>
        <begin position="408"/>
        <end position="429"/>
    </location>
</feature>
<feature type="transmembrane region" description="Helical" evidence="4">
    <location>
        <begin position="120"/>
        <end position="138"/>
    </location>
</feature>
<dbReference type="Pfam" id="PF07690">
    <property type="entry name" value="MFS_1"/>
    <property type="match status" value="1"/>
</dbReference>
<dbReference type="SUPFAM" id="SSF103473">
    <property type="entry name" value="MFS general substrate transporter"/>
    <property type="match status" value="1"/>
</dbReference>
<feature type="transmembrane region" description="Helical" evidence="4">
    <location>
        <begin position="79"/>
        <end position="100"/>
    </location>
</feature>
<evidence type="ECO:0000259" key="5">
    <source>
        <dbReference type="PROSITE" id="PS50850"/>
    </source>
</evidence>
<feature type="transmembrane region" description="Helical" evidence="4">
    <location>
        <begin position="175"/>
        <end position="198"/>
    </location>
</feature>
<feature type="transmembrane region" description="Helical" evidence="4">
    <location>
        <begin position="205"/>
        <end position="226"/>
    </location>
</feature>
<keyword evidence="4" id="KW-1133">Transmembrane helix</keyword>
<feature type="transmembrane region" description="Helical" evidence="4">
    <location>
        <begin position="441"/>
        <end position="463"/>
    </location>
</feature>
<feature type="transmembrane region" description="Helical" evidence="4">
    <location>
        <begin position="279"/>
        <end position="304"/>
    </location>
</feature>
<feature type="transmembrane region" description="Helical" evidence="4">
    <location>
        <begin position="316"/>
        <end position="335"/>
    </location>
</feature>
<keyword evidence="4" id="KW-0812">Transmembrane</keyword>
<comment type="subcellular location">
    <subcellularLocation>
        <location evidence="1">Membrane</location>
        <topology evidence="1">Multi-pass membrane protein</topology>
    </subcellularLocation>
</comment>
<evidence type="ECO:0000313" key="7">
    <source>
        <dbReference type="Proteomes" id="UP001172155"/>
    </source>
</evidence>
<accession>A0AA40F0V7</accession>
<dbReference type="PANTHER" id="PTHR11360">
    <property type="entry name" value="MONOCARBOXYLATE TRANSPORTER"/>
    <property type="match status" value="1"/>
</dbReference>
<sequence>MAPPALAPPVVANSAKLDDTDPDEIRRHLDDSDDTYHSSTYTAFHDKEGGEDGLDVNSASAPPPAHGAPGPPPNGGLNAWLQVASGFCVFFNSWGVLNTFGVFQTYYETGELFVASSSDISWIGSIQAYCVLVFGLLSGPIYDRGYLRSLMAIGSFLIVFGFMMLSISTQYWHAVLAQGFCVGIGAGLLFIPAVAVLPQYFTTRMALAMGIAASGSSLGGVVYPVAFLNLLNKIGFAWSVRVIGFIALATLITPVIFMEMRVKPIKPRAVLDWTVFTDWPFAFFTLSTMFGFAGLYVMLFYISFYTFATGIASRHMAFYLVPILNAGSMFGRTLPNALADKIGPLNVLAPGAICCGILTFAMLGVKTLPAIIVITLIYGFFSGIFIALPPVCFVRLTADKSKVGTRMGMGFTIFGFGVLAGGPGGGGILGERGGDLHWTNLFVYAGVLATASGVFMTVLRFWLTKGKLWVKI</sequence>
<comment type="caution">
    <text evidence="6">The sequence shown here is derived from an EMBL/GenBank/DDBJ whole genome shotgun (WGS) entry which is preliminary data.</text>
</comment>
<dbReference type="InterPro" id="IPR020846">
    <property type="entry name" value="MFS_dom"/>
</dbReference>
<evidence type="ECO:0000256" key="3">
    <source>
        <dbReference type="SAM" id="MobiDB-lite"/>
    </source>
</evidence>
<feature type="transmembrane region" description="Helical" evidence="4">
    <location>
        <begin position="347"/>
        <end position="365"/>
    </location>
</feature>
<feature type="transmembrane region" description="Helical" evidence="4">
    <location>
        <begin position="238"/>
        <end position="258"/>
    </location>
</feature>
<proteinExistence type="inferred from homology"/>
<dbReference type="AlphaFoldDB" id="A0AA40F0V7"/>
<dbReference type="Proteomes" id="UP001172155">
    <property type="component" value="Unassembled WGS sequence"/>
</dbReference>
<dbReference type="PROSITE" id="PS50850">
    <property type="entry name" value="MFS"/>
    <property type="match status" value="1"/>
</dbReference>
<keyword evidence="7" id="KW-1185">Reference proteome</keyword>
<keyword evidence="4" id="KW-0472">Membrane</keyword>
<dbReference type="InterPro" id="IPR011701">
    <property type="entry name" value="MFS"/>
</dbReference>
<evidence type="ECO:0000313" key="6">
    <source>
        <dbReference type="EMBL" id="KAK0748912.1"/>
    </source>
</evidence>
<feature type="region of interest" description="Disordered" evidence="3">
    <location>
        <begin position="1"/>
        <end position="72"/>
    </location>
</feature>
<evidence type="ECO:0000256" key="2">
    <source>
        <dbReference type="ARBA" id="ARBA00006727"/>
    </source>
</evidence>
<gene>
    <name evidence="6" type="ORF">B0T18DRAFT_323107</name>
</gene>
<reference evidence="6" key="1">
    <citation type="submission" date="2023-06" db="EMBL/GenBank/DDBJ databases">
        <title>Genome-scale phylogeny and comparative genomics of the fungal order Sordariales.</title>
        <authorList>
            <consortium name="Lawrence Berkeley National Laboratory"/>
            <person name="Hensen N."/>
            <person name="Bonometti L."/>
            <person name="Westerberg I."/>
            <person name="Brannstrom I.O."/>
            <person name="Guillou S."/>
            <person name="Cros-Aarteil S."/>
            <person name="Calhoun S."/>
            <person name="Haridas S."/>
            <person name="Kuo A."/>
            <person name="Mondo S."/>
            <person name="Pangilinan J."/>
            <person name="Riley R."/>
            <person name="LaButti K."/>
            <person name="Andreopoulos B."/>
            <person name="Lipzen A."/>
            <person name="Chen C."/>
            <person name="Yanf M."/>
            <person name="Daum C."/>
            <person name="Ng V."/>
            <person name="Clum A."/>
            <person name="Steindorff A."/>
            <person name="Ohm R."/>
            <person name="Martin F."/>
            <person name="Silar P."/>
            <person name="Natvig D."/>
            <person name="Lalanne C."/>
            <person name="Gautier V."/>
            <person name="Ament-velasquez S.L."/>
            <person name="Kruys A."/>
            <person name="Hutchinson M.I."/>
            <person name="Powell A.J."/>
            <person name="Barry K."/>
            <person name="Miller A.N."/>
            <person name="Grigoriev I.V."/>
            <person name="Debuchy R."/>
            <person name="Gladieux P."/>
            <person name="Thoren M.H."/>
            <person name="Johannesson H."/>
        </authorList>
    </citation>
    <scope>NUCLEOTIDE SEQUENCE</scope>
    <source>
        <strain evidence="6">SMH3187-1</strain>
    </source>
</reference>
<dbReference type="PANTHER" id="PTHR11360:SF234">
    <property type="entry name" value="MFS-TYPE TRANSPORTER DBAD-RELATED"/>
    <property type="match status" value="1"/>
</dbReference>
<feature type="compositionally biased region" description="Basic and acidic residues" evidence="3">
    <location>
        <begin position="16"/>
        <end position="36"/>
    </location>
</feature>
<feature type="domain" description="Major facilitator superfamily (MFS) profile" evidence="5">
    <location>
        <begin position="280"/>
        <end position="472"/>
    </location>
</feature>
<dbReference type="Gene3D" id="1.20.1250.20">
    <property type="entry name" value="MFS general substrate transporter like domains"/>
    <property type="match status" value="2"/>
</dbReference>
<feature type="transmembrane region" description="Helical" evidence="4">
    <location>
        <begin position="150"/>
        <end position="169"/>
    </location>
</feature>
<organism evidence="6 7">
    <name type="scientific">Schizothecium vesticola</name>
    <dbReference type="NCBI Taxonomy" id="314040"/>
    <lineage>
        <taxon>Eukaryota</taxon>
        <taxon>Fungi</taxon>
        <taxon>Dikarya</taxon>
        <taxon>Ascomycota</taxon>
        <taxon>Pezizomycotina</taxon>
        <taxon>Sordariomycetes</taxon>
        <taxon>Sordariomycetidae</taxon>
        <taxon>Sordariales</taxon>
        <taxon>Schizotheciaceae</taxon>
        <taxon>Schizothecium</taxon>
    </lineage>
</organism>
<dbReference type="GO" id="GO:0016020">
    <property type="term" value="C:membrane"/>
    <property type="evidence" value="ECO:0007669"/>
    <property type="project" value="UniProtKB-SubCell"/>
</dbReference>
<evidence type="ECO:0000256" key="1">
    <source>
        <dbReference type="ARBA" id="ARBA00004141"/>
    </source>
</evidence>
<dbReference type="InterPro" id="IPR050327">
    <property type="entry name" value="Proton-linked_MCT"/>
</dbReference>
<evidence type="ECO:0000256" key="4">
    <source>
        <dbReference type="SAM" id="Phobius"/>
    </source>
</evidence>
<feature type="compositionally biased region" description="Pro residues" evidence="3">
    <location>
        <begin position="61"/>
        <end position="72"/>
    </location>
</feature>
<feature type="transmembrane region" description="Helical" evidence="4">
    <location>
        <begin position="371"/>
        <end position="396"/>
    </location>
</feature>
<name>A0AA40F0V7_9PEZI</name>
<dbReference type="GO" id="GO:0022857">
    <property type="term" value="F:transmembrane transporter activity"/>
    <property type="evidence" value="ECO:0007669"/>
    <property type="project" value="InterPro"/>
</dbReference>
<protein>
    <submittedName>
        <fullName evidence="6">Monocarboxylate transporter</fullName>
    </submittedName>
</protein>